<dbReference type="PANTHER" id="PTHR35149">
    <property type="entry name" value="SLL5132 PROTEIN"/>
    <property type="match status" value="1"/>
</dbReference>
<evidence type="ECO:0000313" key="4">
    <source>
        <dbReference type="Proteomes" id="UP000255108"/>
    </source>
</evidence>
<evidence type="ECO:0000313" key="5">
    <source>
        <dbReference type="Proteomes" id="UP000295794"/>
    </source>
</evidence>
<accession>A0A377Q7Y9</accession>
<dbReference type="EMBL" id="SMBT01000003">
    <property type="protein sequence ID" value="TCU88553.1"/>
    <property type="molecule type" value="Genomic_DNA"/>
</dbReference>
<evidence type="ECO:0000313" key="2">
    <source>
        <dbReference type="EMBL" id="STQ91376.1"/>
    </source>
</evidence>
<evidence type="ECO:0000313" key="3">
    <source>
        <dbReference type="EMBL" id="TCU88553.1"/>
    </source>
</evidence>
<dbReference type="Proteomes" id="UP000255108">
    <property type="component" value="Unassembled WGS sequence"/>
</dbReference>
<proteinExistence type="predicted"/>
<evidence type="ECO:0000259" key="1">
    <source>
        <dbReference type="Pfam" id="PF03235"/>
    </source>
</evidence>
<dbReference type="OrthoDB" id="3654724at2"/>
<dbReference type="Proteomes" id="UP000295794">
    <property type="component" value="Unassembled WGS sequence"/>
</dbReference>
<dbReference type="Pfam" id="PF03235">
    <property type="entry name" value="GmrSD_N"/>
    <property type="match status" value="1"/>
</dbReference>
<dbReference type="RefSeq" id="WP_115227588.1">
    <property type="nucleotide sequence ID" value="NZ_CAWOLO010000003.1"/>
</dbReference>
<name>A0A377Q7Y9_9NEIS</name>
<dbReference type="EMBL" id="UGHR01000001">
    <property type="protein sequence ID" value="STQ91376.1"/>
    <property type="molecule type" value="Genomic_DNA"/>
</dbReference>
<reference evidence="3 5" key="2">
    <citation type="submission" date="2019-03" db="EMBL/GenBank/DDBJ databases">
        <title>Genomic Encyclopedia of Type Strains, Phase IV (KMG-IV): sequencing the most valuable type-strain genomes for metagenomic binning, comparative biology and taxonomic classification.</title>
        <authorList>
            <person name="Goeker M."/>
        </authorList>
    </citation>
    <scope>NUCLEOTIDE SEQUENCE [LARGE SCALE GENOMIC DNA]</scope>
    <source>
        <strain evidence="3 5">DSM 3764</strain>
    </source>
</reference>
<keyword evidence="5" id="KW-1185">Reference proteome</keyword>
<dbReference type="PANTHER" id="PTHR35149:SF2">
    <property type="entry name" value="DUF262 DOMAIN-CONTAINING PROTEIN"/>
    <property type="match status" value="1"/>
</dbReference>
<dbReference type="InterPro" id="IPR004919">
    <property type="entry name" value="GmrSD_N"/>
</dbReference>
<gene>
    <name evidence="3" type="ORF">EV682_103137</name>
    <name evidence="2" type="ORF">NCTC11159_02448</name>
</gene>
<dbReference type="AlphaFoldDB" id="A0A377Q7Y9"/>
<protein>
    <submittedName>
        <fullName evidence="2">Protein of uncharacterized function DUF262</fullName>
    </submittedName>
    <submittedName>
        <fullName evidence="3">Uncharacterized protein DUF262</fullName>
    </submittedName>
</protein>
<sequence length="845" mass="96778">MSRIEMNAGSGEQLSFYQLFEQKNMQVEIPIIQRDYAQGRAEVAEVRDTFLQALHSYLEKGLPFRDLDFVYGSITNKADGRDSFTPLDGQQRLTTLFLLHWYLAQIAGQGASFRQVLSAGGVSHFTYETRSSSREFCNALVAKDIDFSALLQESGKGCLSKTIKDRAWFYLSWESDPTIRSMLTMLDAIHQQFAGHADYFSKLIDKENPVITFRFLNLAEFKLTDDLYIKMNARGKPLTHFENFKARLEKVIKSFQGTWPKYHLSFKQSAVSGYDYFIHKIDTDWADLFWHYRNVTSQDESYDDELMNFIVLSIANFLLLNPAQNNENLPKTLFGQGGKITQLSFIECERNGYLSQPLIIELITQLDLLRGASSSCAGIAMHLQKNSHYDEENVFKKIIANNSSYPEKLKFHAFYTALAKGKAGAELEAWMRVIYNLTENTIFNSVDDYHKALVSIHDLAKMEGTILNLLIQDVQVQGFLSAQVFEEKLKAHLLLKSSEWEAAITQLESHEFFRGQIGYALKFSGIVDYFNQHKNVGWLDAEEKNYLEQFKHYASCGSALFSAIAQSSGVLDFAWERAVLAKGDYLTSTTADRFNLLSTRTIKSNIDRDHSWRRLLRLPLDESSVWHQRQLHVKAVFDDPRFDIHHLKSGLEKICSKALSDSSLRWQTMLIARHELFSLCNQGFIVANSEEVVLLHESQRNHYHSELYSKYLELELAKSQLCTAPFKNKRYNPVRSSDERASLILDGFCANKQRLGLNVFFMQGQYYLLFYRTHDVATPFPSELQEVLVRCGFCIITDLEAYQAEDGLCTSEDYVYRCKDTKNAIAKIAELCPQLEGLSDGSQVA</sequence>
<reference evidence="2 4" key="1">
    <citation type="submission" date="2018-06" db="EMBL/GenBank/DDBJ databases">
        <authorList>
            <consortium name="Pathogen Informatics"/>
            <person name="Doyle S."/>
        </authorList>
    </citation>
    <scope>NUCLEOTIDE SEQUENCE [LARGE SCALE GENOMIC DNA]</scope>
    <source>
        <strain evidence="2 4">NCTC11159</strain>
    </source>
</reference>
<feature type="domain" description="GmrSD restriction endonucleases N-terminal" evidence="1">
    <location>
        <begin position="18"/>
        <end position="248"/>
    </location>
</feature>
<organism evidence="2 4">
    <name type="scientific">Iodobacter fluviatilis</name>
    <dbReference type="NCBI Taxonomy" id="537"/>
    <lineage>
        <taxon>Bacteria</taxon>
        <taxon>Pseudomonadati</taxon>
        <taxon>Pseudomonadota</taxon>
        <taxon>Betaproteobacteria</taxon>
        <taxon>Neisseriales</taxon>
        <taxon>Chitinibacteraceae</taxon>
        <taxon>Iodobacter</taxon>
    </lineage>
</organism>